<dbReference type="PROSITE" id="PS50943">
    <property type="entry name" value="HTH_CROC1"/>
    <property type="match status" value="1"/>
</dbReference>
<dbReference type="AlphaFoldDB" id="A0A3N4Z5C1"/>
<keyword evidence="4" id="KW-1185">Reference proteome</keyword>
<dbReference type="InterPro" id="IPR010982">
    <property type="entry name" value="Lambda_DNA-bd_dom_sf"/>
</dbReference>
<sequence>MSPMERSRSTRGNDWLKERLSDPERATEVAKIRAGMAEEDRIYAMNLATVRKAGQLTQEELAKRLGVGQDAVSRTEHREDMLLSTLRNYLHAAGAVDVAITMTVGGRRVELDIDAP</sequence>
<evidence type="ECO:0000259" key="2">
    <source>
        <dbReference type="PROSITE" id="PS50943"/>
    </source>
</evidence>
<comment type="caution">
    <text evidence="3">The sequence shown here is derived from an EMBL/GenBank/DDBJ whole genome shotgun (WGS) entry which is preliminary data.</text>
</comment>
<gene>
    <name evidence="3" type="ORF">EDD32_0758</name>
</gene>
<proteinExistence type="predicted"/>
<evidence type="ECO:0000256" key="1">
    <source>
        <dbReference type="SAM" id="MobiDB-lite"/>
    </source>
</evidence>
<reference evidence="3 4" key="1">
    <citation type="submission" date="2018-11" db="EMBL/GenBank/DDBJ databases">
        <title>Sequencing the genomes of 1000 actinobacteria strains.</title>
        <authorList>
            <person name="Klenk H.-P."/>
        </authorList>
    </citation>
    <scope>NUCLEOTIDE SEQUENCE [LARGE SCALE GENOMIC DNA]</scope>
    <source>
        <strain evidence="3 4">DSM 14418</strain>
    </source>
</reference>
<dbReference type="CDD" id="cd00093">
    <property type="entry name" value="HTH_XRE"/>
    <property type="match status" value="1"/>
</dbReference>
<name>A0A3N4Z5C1_9MICO</name>
<dbReference type="GO" id="GO:0003677">
    <property type="term" value="F:DNA binding"/>
    <property type="evidence" value="ECO:0007669"/>
    <property type="project" value="InterPro"/>
</dbReference>
<dbReference type="SUPFAM" id="SSF47413">
    <property type="entry name" value="lambda repressor-like DNA-binding domains"/>
    <property type="match status" value="1"/>
</dbReference>
<evidence type="ECO:0000313" key="3">
    <source>
        <dbReference type="EMBL" id="RPF26320.1"/>
    </source>
</evidence>
<protein>
    <submittedName>
        <fullName evidence="3">Helix-turn-helix protein</fullName>
    </submittedName>
</protein>
<evidence type="ECO:0000313" key="4">
    <source>
        <dbReference type="Proteomes" id="UP000280726"/>
    </source>
</evidence>
<feature type="domain" description="HTH cro/C1-type" evidence="2">
    <location>
        <begin position="47"/>
        <end position="74"/>
    </location>
</feature>
<accession>A0A3N4Z5C1</accession>
<dbReference type="Proteomes" id="UP000280726">
    <property type="component" value="Unassembled WGS sequence"/>
</dbReference>
<dbReference type="Gene3D" id="1.10.260.40">
    <property type="entry name" value="lambda repressor-like DNA-binding domains"/>
    <property type="match status" value="1"/>
</dbReference>
<dbReference type="Pfam" id="PF01381">
    <property type="entry name" value="HTH_3"/>
    <property type="match status" value="1"/>
</dbReference>
<dbReference type="EMBL" id="RKRA01000001">
    <property type="protein sequence ID" value="RPF26320.1"/>
    <property type="molecule type" value="Genomic_DNA"/>
</dbReference>
<dbReference type="InterPro" id="IPR001387">
    <property type="entry name" value="Cro/C1-type_HTH"/>
</dbReference>
<feature type="region of interest" description="Disordered" evidence="1">
    <location>
        <begin position="1"/>
        <end position="22"/>
    </location>
</feature>
<organism evidence="3 4">
    <name type="scientific">Georgenia muralis</name>
    <dbReference type="NCBI Taxonomy" id="154117"/>
    <lineage>
        <taxon>Bacteria</taxon>
        <taxon>Bacillati</taxon>
        <taxon>Actinomycetota</taxon>
        <taxon>Actinomycetes</taxon>
        <taxon>Micrococcales</taxon>
        <taxon>Bogoriellaceae</taxon>
        <taxon>Georgenia</taxon>
    </lineage>
</organism>